<sequence>MNTQTLKIPRISILLFTILFWTFSCRNTDPAIEGNNNEAGMVYINFIGVTSETQVPEKEASNNQQISDNRSFKKIIPFDAITSAVVTLTPEKTAPQASKNGIPMGLSQSTALENGIKYKVVVYNENGMYEGENNYTVGDKNPAPFKLNGDQTYTFIAYSIGSKTLIPTFTNGGAGSNISTAKLTGINGDLMFFKKTITVSGNGPNNLDIILKHRFSQVSTKLDARQVGFFGELTNPLLIPQKALSTSADISFATDELKYNGSISGNIPLTFPAINPSNRPNIMASNPVQLISSGTTGDFYMGNLVLDGIAKQNLSFDNIKITPGLKYNMNVRFQPCRANTGWTYTTLGDEYGGIYNKTVSMPGSDLGYVFEIYKMDNSFNMKINGTMLATKEIQFEKTKTGIPTPQNVMFEDGSKYESDGIPGIWTLEAVYPNPPVIRLIIDKNGNASMLGLKKNGGTLEPLTFYNGNQFNKVTWYGDKNNEVIISQERFGATFMVSSSSGRKIVKCID</sequence>
<evidence type="ECO:0008006" key="3">
    <source>
        <dbReference type="Google" id="ProtNLM"/>
    </source>
</evidence>
<comment type="caution">
    <text evidence="1">The sequence shown here is derived from an EMBL/GenBank/DDBJ whole genome shotgun (WGS) entry which is preliminary data.</text>
</comment>
<accession>A0A1T3IMX6</accession>
<dbReference type="STRING" id="238.BBD35_11415"/>
<dbReference type="RefSeq" id="WP_070904438.1">
    <property type="nucleotide sequence ID" value="NZ_FTPF01000001.1"/>
</dbReference>
<name>A0A1T3IMX6_ELIME</name>
<dbReference type="OrthoDB" id="9805017at2"/>
<dbReference type="EMBL" id="MPOG01000014">
    <property type="protein sequence ID" value="OOH94104.1"/>
    <property type="molecule type" value="Genomic_DNA"/>
</dbReference>
<keyword evidence="2" id="KW-1185">Reference proteome</keyword>
<dbReference type="PROSITE" id="PS51257">
    <property type="entry name" value="PROKAR_LIPOPROTEIN"/>
    <property type="match status" value="1"/>
</dbReference>
<evidence type="ECO:0000313" key="1">
    <source>
        <dbReference type="EMBL" id="OOH94104.1"/>
    </source>
</evidence>
<organism evidence="1 2">
    <name type="scientific">Elizabethkingia meningoseptica</name>
    <name type="common">Chryseobacterium meningosepticum</name>
    <dbReference type="NCBI Taxonomy" id="238"/>
    <lineage>
        <taxon>Bacteria</taxon>
        <taxon>Pseudomonadati</taxon>
        <taxon>Bacteroidota</taxon>
        <taxon>Flavobacteriia</taxon>
        <taxon>Flavobacteriales</taxon>
        <taxon>Weeksellaceae</taxon>
        <taxon>Elizabethkingia</taxon>
    </lineage>
</organism>
<reference evidence="1 2" key="1">
    <citation type="submission" date="2016-11" db="EMBL/GenBank/DDBJ databases">
        <title>Genome sequence and comparative genomic analysis of clinical strain Elizabethkingia meningoseptica 61421 PRCM.</title>
        <authorList>
            <person name="Wang M."/>
            <person name="Hu S."/>
            <person name="Cao L."/>
            <person name="Jiang T."/>
            <person name="Zhou Y."/>
            <person name="Ming D."/>
        </authorList>
    </citation>
    <scope>NUCLEOTIDE SEQUENCE [LARGE SCALE GENOMIC DNA]</scope>
    <source>
        <strain evidence="1 2">61421 PRCM</strain>
    </source>
</reference>
<dbReference type="AlphaFoldDB" id="A0A1T3IMX6"/>
<evidence type="ECO:0000313" key="2">
    <source>
        <dbReference type="Proteomes" id="UP000188947"/>
    </source>
</evidence>
<gene>
    <name evidence="1" type="ORF">BMF97_12095</name>
</gene>
<protein>
    <recommendedName>
        <fullName evidence="3">Fimbrillin family protein</fullName>
    </recommendedName>
</protein>
<proteinExistence type="predicted"/>
<dbReference type="Proteomes" id="UP000188947">
    <property type="component" value="Unassembled WGS sequence"/>
</dbReference>